<proteinExistence type="predicted"/>
<protein>
    <submittedName>
        <fullName evidence="3">ATPase</fullName>
    </submittedName>
</protein>
<evidence type="ECO:0000256" key="1">
    <source>
        <dbReference type="SAM" id="MobiDB-lite"/>
    </source>
</evidence>
<sequence>MLEAAPTIAAESHLAPARAAPPEPDVTAIVPPQPKSIRETGLDRQLVLALLAKAIHALGKAHLPVLAGKLRLSMSVLREALQLMLSEQLVEVAWRGETDIDVQYNLTDAGKAHAAACLAQCRYIGPAPVTLDAFRAVLARDSVRRADGGHISPAELGAALADDGIDGSLRDQLGAALHSGRAMLLHGPSGSGKSALARKLGRLLQGVVVVPHAILVDQQIVQFYDPLLHQAPPPPQARQFDERRNDMRWAVCQRPVVQVGAELTREMLDFRFDAANGIYHAPPHFQASGGLLVVDDLGRQRVPAAELLNRFIGPLDYGTDVLTLQGGHAETVPFDVTLVFATNLAPQAVLDEPLLRRIGYKIHLGPMSEAGYRALLRRQCVVLRVPYDEDAADYLLHHLHAPAARPLLASYPRELLGRVVDFASFAGTPPRLTVPALEQAWGSMFACSAPVIAQPRAAAPAHAMVLFGER</sequence>
<dbReference type="Proteomes" id="UP000228593">
    <property type="component" value="Unassembled WGS sequence"/>
</dbReference>
<dbReference type="SMART" id="SM00382">
    <property type="entry name" value="AAA"/>
    <property type="match status" value="1"/>
</dbReference>
<dbReference type="Gene3D" id="1.10.10.10">
    <property type="entry name" value="Winged helix-like DNA-binding domain superfamily/Winged helix DNA-binding domain"/>
    <property type="match status" value="1"/>
</dbReference>
<dbReference type="RefSeq" id="WP_099916386.1">
    <property type="nucleotide sequence ID" value="NZ_BMHS01000024.1"/>
</dbReference>
<dbReference type="Gene3D" id="3.40.50.300">
    <property type="entry name" value="P-loop containing nucleotide triphosphate hydrolases"/>
    <property type="match status" value="1"/>
</dbReference>
<evidence type="ECO:0000259" key="2">
    <source>
        <dbReference type="SMART" id="SM00382"/>
    </source>
</evidence>
<dbReference type="EMBL" id="PDOB01000019">
    <property type="protein sequence ID" value="PIL39363.1"/>
    <property type="molecule type" value="Genomic_DNA"/>
</dbReference>
<dbReference type="AlphaFoldDB" id="A0A2G8T076"/>
<dbReference type="OrthoDB" id="9783370at2"/>
<keyword evidence="4" id="KW-1185">Reference proteome</keyword>
<dbReference type="SUPFAM" id="SSF52540">
    <property type="entry name" value="P-loop containing nucleoside triphosphate hydrolases"/>
    <property type="match status" value="1"/>
</dbReference>
<accession>A0A2G8T076</accession>
<dbReference type="InterPro" id="IPR003593">
    <property type="entry name" value="AAA+_ATPase"/>
</dbReference>
<reference evidence="3 4" key="1">
    <citation type="submission" date="2017-10" db="EMBL/GenBank/DDBJ databases">
        <title>Massilia psychrophilum sp. nov., a novel purple-pigmented bacterium isolated from Tianshan glacier, Xinjiang Municipality, China.</title>
        <authorList>
            <person name="Wang H."/>
        </authorList>
    </citation>
    <scope>NUCLEOTIDE SEQUENCE [LARGE SCALE GENOMIC DNA]</scope>
    <source>
        <strain evidence="3 4">JCM 30813</strain>
    </source>
</reference>
<gene>
    <name evidence="3" type="ORF">CR103_12825</name>
</gene>
<feature type="region of interest" description="Disordered" evidence="1">
    <location>
        <begin position="1"/>
        <end position="25"/>
    </location>
</feature>
<evidence type="ECO:0000313" key="3">
    <source>
        <dbReference type="EMBL" id="PIL39363.1"/>
    </source>
</evidence>
<comment type="caution">
    <text evidence="3">The sequence shown here is derived from an EMBL/GenBank/DDBJ whole genome shotgun (WGS) entry which is preliminary data.</text>
</comment>
<feature type="domain" description="AAA+ ATPase" evidence="2">
    <location>
        <begin position="179"/>
        <end position="368"/>
    </location>
</feature>
<evidence type="ECO:0000313" key="4">
    <source>
        <dbReference type="Proteomes" id="UP000228593"/>
    </source>
</evidence>
<dbReference type="InterPro" id="IPR036388">
    <property type="entry name" value="WH-like_DNA-bd_sf"/>
</dbReference>
<dbReference type="InterPro" id="IPR027417">
    <property type="entry name" value="P-loop_NTPase"/>
</dbReference>
<name>A0A2G8T076_9BURK</name>
<organism evidence="3 4">
    <name type="scientific">Massilia psychrophila</name>
    <dbReference type="NCBI Taxonomy" id="1603353"/>
    <lineage>
        <taxon>Bacteria</taxon>
        <taxon>Pseudomonadati</taxon>
        <taxon>Pseudomonadota</taxon>
        <taxon>Betaproteobacteria</taxon>
        <taxon>Burkholderiales</taxon>
        <taxon>Oxalobacteraceae</taxon>
        <taxon>Telluria group</taxon>
        <taxon>Massilia</taxon>
    </lineage>
</organism>